<reference evidence="1 2" key="1">
    <citation type="submission" date="2020-08" db="EMBL/GenBank/DDBJ databases">
        <title>Sequencing the genomes of 1000 actinobacteria strains.</title>
        <authorList>
            <person name="Klenk H.-P."/>
        </authorList>
    </citation>
    <scope>NUCLEOTIDE SEQUENCE [LARGE SCALE GENOMIC DNA]</scope>
    <source>
        <strain evidence="1 2">DSM 102122</strain>
    </source>
</reference>
<protein>
    <recommendedName>
        <fullName evidence="3">Nucleotidyl transferase AbiEii/AbiGii toxin family protein</fullName>
    </recommendedName>
</protein>
<accession>A0A7W9GY58</accession>
<dbReference type="InterPro" id="IPR014942">
    <property type="entry name" value="AbiEii"/>
</dbReference>
<dbReference type="Pfam" id="PF08843">
    <property type="entry name" value="AbiEii"/>
    <property type="match status" value="1"/>
</dbReference>
<keyword evidence="2" id="KW-1185">Reference proteome</keyword>
<comment type="caution">
    <text evidence="1">The sequence shown here is derived from an EMBL/GenBank/DDBJ whole genome shotgun (WGS) entry which is preliminary data.</text>
</comment>
<dbReference type="AlphaFoldDB" id="A0A7W9GY58"/>
<evidence type="ECO:0000313" key="1">
    <source>
        <dbReference type="EMBL" id="MBB5791811.1"/>
    </source>
</evidence>
<dbReference type="EMBL" id="JACHMM010000001">
    <property type="protein sequence ID" value="MBB5791811.1"/>
    <property type="molecule type" value="Genomic_DNA"/>
</dbReference>
<gene>
    <name evidence="1" type="ORF">HD601_006386</name>
</gene>
<evidence type="ECO:0000313" key="2">
    <source>
        <dbReference type="Proteomes" id="UP000542813"/>
    </source>
</evidence>
<evidence type="ECO:0008006" key="3">
    <source>
        <dbReference type="Google" id="ProtNLM"/>
    </source>
</evidence>
<organism evidence="1 2">
    <name type="scientific">Jiangella mangrovi</name>
    <dbReference type="NCBI Taxonomy" id="1524084"/>
    <lineage>
        <taxon>Bacteria</taxon>
        <taxon>Bacillati</taxon>
        <taxon>Actinomycetota</taxon>
        <taxon>Actinomycetes</taxon>
        <taxon>Jiangellales</taxon>
        <taxon>Jiangellaceae</taxon>
        <taxon>Jiangella</taxon>
    </lineage>
</organism>
<dbReference type="RefSeq" id="WP_221441477.1">
    <property type="nucleotide sequence ID" value="NZ_JACHMM010000001.1"/>
</dbReference>
<dbReference type="Proteomes" id="UP000542813">
    <property type="component" value="Unassembled WGS sequence"/>
</dbReference>
<name>A0A7W9GY58_9ACTN</name>
<proteinExistence type="predicted"/>
<sequence>MAADLGDHLTFRLIRSEPIGLGDNQPGVTTRRLVYACLDTDSDRQIDTMTVDVVVGPAPVGLPEVVEPANRLHLRRELVTHPYQLYPVTDQIADKVFATMDTTYPGGKRSSRVKDLVDLVVLAHTQRIDLGELRRAIDAKQTLSGIEPFGHFEIPTDWTRTYPATAKGVPIAETFSAATAAHVVATLIDPALNRCPNTATWDPGELTWSTAAHGPDAAPG</sequence>